<name>A0A2G1BY22_9FLAO</name>
<dbReference type="Gene3D" id="3.40.50.2300">
    <property type="match status" value="1"/>
</dbReference>
<comment type="caution">
    <text evidence="2">The sequence shown here is derived from an EMBL/GenBank/DDBJ whole genome shotgun (WGS) entry which is preliminary data.</text>
</comment>
<accession>A0A2G1BY22</accession>
<dbReference type="Proteomes" id="UP001242342">
    <property type="component" value="Unassembled WGS sequence"/>
</dbReference>
<proteinExistence type="predicted"/>
<evidence type="ECO:0000313" key="1">
    <source>
        <dbReference type="EMBL" id="MDP2541231.1"/>
    </source>
</evidence>
<protein>
    <submittedName>
        <fullName evidence="1 2">Response regulator</fullName>
    </submittedName>
</protein>
<reference evidence="2 3" key="1">
    <citation type="journal article" date="2016" name="Nat. Commun.">
        <title>Microbial interactions lead to rapid micro-scale successions on model marine particles.</title>
        <authorList>
            <person name="Datta M.S."/>
            <person name="Sliwerska E."/>
            <person name="Gore J."/>
            <person name="Polz M.F."/>
            <person name="Cordero O.X."/>
        </authorList>
    </citation>
    <scope>NUCLEOTIDE SEQUENCE [LARGE SCALE GENOMIC DNA]</scope>
    <source>
        <strain evidence="2 3">4G03</strain>
    </source>
</reference>
<keyword evidence="4" id="KW-1185">Reference proteome</keyword>
<dbReference type="EMBL" id="PDUU01000002">
    <property type="protein sequence ID" value="PHN98930.1"/>
    <property type="molecule type" value="Genomic_DNA"/>
</dbReference>
<organism evidence="2 3">
    <name type="scientific">Tenacibaculum discolor</name>
    <dbReference type="NCBI Taxonomy" id="361581"/>
    <lineage>
        <taxon>Bacteria</taxon>
        <taxon>Pseudomonadati</taxon>
        <taxon>Bacteroidota</taxon>
        <taxon>Flavobacteriia</taxon>
        <taxon>Flavobacteriales</taxon>
        <taxon>Flavobacteriaceae</taxon>
        <taxon>Tenacibaculum</taxon>
    </lineage>
</organism>
<evidence type="ECO:0000313" key="3">
    <source>
        <dbReference type="Proteomes" id="UP000222163"/>
    </source>
</evidence>
<reference evidence="1 4" key="3">
    <citation type="submission" date="2023-07" db="EMBL/GenBank/DDBJ databases">
        <title>Genome content predicts the carbon catabolic preferences of heterotrophic bacteria.</title>
        <authorList>
            <person name="Gralka M."/>
        </authorList>
    </citation>
    <scope>NUCLEOTIDE SEQUENCE [LARGE SCALE GENOMIC DNA]</scope>
    <source>
        <strain evidence="1 4">4G03</strain>
    </source>
</reference>
<sequence>MRKEKQSALLADNCPLICETYKNIISKIARLNPNFNFNTDITYNCNGAYDIIKKTIEKETSLNFVVLDLKLSPAKNRKILSGEDLGLLIRKLLPSTKLIVSTDCNDNYRIHNIFKSLNPEGFLVKSDLTSKELKNAIKNVTNNIPYYSKTVLSLLRKEVSNNFSIDSIDRQILYELSLGSKMKDMPNYIPLSAASIEKRKRHLKKIFNVKAKGDRELILVAKEKGFI</sequence>
<dbReference type="Proteomes" id="UP000222163">
    <property type="component" value="Unassembled WGS sequence"/>
</dbReference>
<gene>
    <name evidence="2" type="ORF">CSC81_01730</name>
    <name evidence="1" type="ORF">Q8W23_07040</name>
</gene>
<dbReference type="RefSeq" id="WP_099214061.1">
    <property type="nucleotide sequence ID" value="NZ_JAUYVU010000004.1"/>
</dbReference>
<reference evidence="2" key="2">
    <citation type="submission" date="2017-10" db="EMBL/GenBank/DDBJ databases">
        <authorList>
            <person name="Enke T.N."/>
            <person name="Cordero O.X."/>
        </authorList>
    </citation>
    <scope>NUCLEOTIDE SEQUENCE</scope>
    <source>
        <strain evidence="2">4G03</strain>
    </source>
</reference>
<dbReference type="AlphaFoldDB" id="A0A2G1BY22"/>
<evidence type="ECO:0000313" key="4">
    <source>
        <dbReference type="Proteomes" id="UP001242342"/>
    </source>
</evidence>
<dbReference type="EMBL" id="JAUYVU010000004">
    <property type="protein sequence ID" value="MDP2541231.1"/>
    <property type="molecule type" value="Genomic_DNA"/>
</dbReference>
<evidence type="ECO:0000313" key="2">
    <source>
        <dbReference type="EMBL" id="PHN98930.1"/>
    </source>
</evidence>